<gene>
    <name evidence="2" type="ORF">SLS60_000726</name>
</gene>
<name>A0ABR3S733_9PLEO</name>
<keyword evidence="3" id="KW-1185">Reference proteome</keyword>
<sequence length="257" mass="27669">MSSALPSLGADGEGDTTLFIATAASYDSDGPTLPIIGGTGEHAEWVAPNPEDRPIEEGANSRLSKRRRTKGGIAPKLPGPENKAQKTKVEAERLYKPWTLLPVEVLQQIEGKLNGKWEEKVEAVVWTKNQNVKSGINCLKGLLGFEGNPEAGEKYGSVLNRKGDDGLVAISAYGEGTTKLVGIVEVTKRVVGGDKQDVQGRSGEAWFTYTALSSTSGKDVKNKVPVLTIWFSRKCIPELKSAFGEQTLQINRTTATD</sequence>
<reference evidence="2 3" key="1">
    <citation type="submission" date="2024-02" db="EMBL/GenBank/DDBJ databases">
        <title>De novo assembly and annotation of 12 fungi associated with fruit tree decline syndrome in Ontario, Canada.</title>
        <authorList>
            <person name="Sulman M."/>
            <person name="Ellouze W."/>
            <person name="Ilyukhin E."/>
        </authorList>
    </citation>
    <scope>NUCLEOTIDE SEQUENCE [LARGE SCALE GENOMIC DNA]</scope>
    <source>
        <strain evidence="2 3">M42-189</strain>
    </source>
</reference>
<dbReference type="EMBL" id="JAKJXO020000001">
    <property type="protein sequence ID" value="KAL1612499.1"/>
    <property type="molecule type" value="Genomic_DNA"/>
</dbReference>
<evidence type="ECO:0000313" key="2">
    <source>
        <dbReference type="EMBL" id="KAL1612499.1"/>
    </source>
</evidence>
<comment type="caution">
    <text evidence="2">The sequence shown here is derived from an EMBL/GenBank/DDBJ whole genome shotgun (WGS) entry which is preliminary data.</text>
</comment>
<dbReference type="Proteomes" id="UP001521785">
    <property type="component" value="Unassembled WGS sequence"/>
</dbReference>
<accession>A0ABR3S733</accession>
<evidence type="ECO:0000313" key="3">
    <source>
        <dbReference type="Proteomes" id="UP001521785"/>
    </source>
</evidence>
<protein>
    <submittedName>
        <fullName evidence="2">Uncharacterized protein</fullName>
    </submittedName>
</protein>
<feature type="region of interest" description="Disordered" evidence="1">
    <location>
        <begin position="45"/>
        <end position="85"/>
    </location>
</feature>
<organism evidence="2 3">
    <name type="scientific">Paraconiothyrium brasiliense</name>
    <dbReference type="NCBI Taxonomy" id="300254"/>
    <lineage>
        <taxon>Eukaryota</taxon>
        <taxon>Fungi</taxon>
        <taxon>Dikarya</taxon>
        <taxon>Ascomycota</taxon>
        <taxon>Pezizomycotina</taxon>
        <taxon>Dothideomycetes</taxon>
        <taxon>Pleosporomycetidae</taxon>
        <taxon>Pleosporales</taxon>
        <taxon>Massarineae</taxon>
        <taxon>Didymosphaeriaceae</taxon>
        <taxon>Paraconiothyrium</taxon>
    </lineage>
</organism>
<evidence type="ECO:0000256" key="1">
    <source>
        <dbReference type="SAM" id="MobiDB-lite"/>
    </source>
</evidence>
<proteinExistence type="predicted"/>